<dbReference type="AlphaFoldDB" id="A0A0D8YDW0"/>
<sequence>MFSQFYANNTVKSLSGFCAKFTMLLEIQFVIVQLKMCCSFLLSHNNYVENERIELALKVACTISLITVCLHTPHTFELWWPLSYIVCCLDLISVLVLSSEAALRIHQEGFNMNYLFLMKQLRFLRIAVNILVSSVKKPLYALMPYRVYRDSNVF</sequence>
<dbReference type="GO" id="GO:0032230">
    <property type="term" value="P:positive regulation of synaptic transmission, GABAergic"/>
    <property type="evidence" value="ECO:0007669"/>
    <property type="project" value="TreeGrafter"/>
</dbReference>
<organism evidence="1 2">
    <name type="scientific">Dictyocaulus viviparus</name>
    <name type="common">Bovine lungworm</name>
    <dbReference type="NCBI Taxonomy" id="29172"/>
    <lineage>
        <taxon>Eukaryota</taxon>
        <taxon>Metazoa</taxon>
        <taxon>Ecdysozoa</taxon>
        <taxon>Nematoda</taxon>
        <taxon>Chromadorea</taxon>
        <taxon>Rhabditida</taxon>
        <taxon>Rhabditina</taxon>
        <taxon>Rhabditomorpha</taxon>
        <taxon>Strongyloidea</taxon>
        <taxon>Metastrongylidae</taxon>
        <taxon>Dictyocaulus</taxon>
    </lineage>
</organism>
<dbReference type="PANTHER" id="PTHR46141">
    <property type="entry name" value="SODIUM LEAK CHANNEL NON-SELECTIVE PROTEIN"/>
    <property type="match status" value="1"/>
</dbReference>
<dbReference type="GO" id="GO:0032224">
    <property type="term" value="P:positive regulation of synaptic transmission, cholinergic"/>
    <property type="evidence" value="ECO:0007669"/>
    <property type="project" value="TreeGrafter"/>
</dbReference>
<gene>
    <name evidence="1" type="ORF">DICVIV_01003</name>
</gene>
<evidence type="ECO:0000313" key="2">
    <source>
        <dbReference type="Proteomes" id="UP000053766"/>
    </source>
</evidence>
<dbReference type="STRING" id="29172.A0A0D8YDW0"/>
<name>A0A0D8YDW0_DICVI</name>
<dbReference type="OrthoDB" id="5872658at2759"/>
<reference evidence="1 2" key="1">
    <citation type="submission" date="2013-11" db="EMBL/GenBank/DDBJ databases">
        <title>Draft genome of the bovine lungworm Dictyocaulus viviparus.</title>
        <authorList>
            <person name="Mitreva M."/>
        </authorList>
    </citation>
    <scope>NUCLEOTIDE SEQUENCE [LARGE SCALE GENOMIC DNA]</scope>
    <source>
        <strain evidence="1 2">HannoverDv2000</strain>
    </source>
</reference>
<dbReference type="InterPro" id="IPR028823">
    <property type="entry name" value="NALCN"/>
</dbReference>
<keyword evidence="2" id="KW-1185">Reference proteome</keyword>
<evidence type="ECO:0000313" key="1">
    <source>
        <dbReference type="EMBL" id="KJH52796.1"/>
    </source>
</evidence>
<dbReference type="PANTHER" id="PTHR46141:SF2">
    <property type="entry name" value="ION TRANSPORT DOMAIN-CONTAINING PROTEIN"/>
    <property type="match status" value="1"/>
</dbReference>
<dbReference type="GO" id="GO:0005261">
    <property type="term" value="F:monoatomic cation channel activity"/>
    <property type="evidence" value="ECO:0007669"/>
    <property type="project" value="InterPro"/>
</dbReference>
<protein>
    <submittedName>
        <fullName evidence="1">Uncharacterized protein</fullName>
    </submittedName>
</protein>
<proteinExistence type="predicted"/>
<reference evidence="2" key="2">
    <citation type="journal article" date="2016" name="Sci. Rep.">
        <title>Dictyocaulus viviparus genome, variome and transcriptome elucidate lungworm biology and support future intervention.</title>
        <authorList>
            <person name="McNulty S.N."/>
            <person name="Strube C."/>
            <person name="Rosa B.A."/>
            <person name="Martin J.C."/>
            <person name="Tyagi R."/>
            <person name="Choi Y.J."/>
            <person name="Wang Q."/>
            <person name="Hallsworth Pepin K."/>
            <person name="Zhang X."/>
            <person name="Ozersky P."/>
            <person name="Wilson R.K."/>
            <person name="Sternberg P.W."/>
            <person name="Gasser R.B."/>
            <person name="Mitreva M."/>
        </authorList>
    </citation>
    <scope>NUCLEOTIDE SEQUENCE [LARGE SCALE GENOMIC DNA]</scope>
    <source>
        <strain evidence="2">HannoverDv2000</strain>
    </source>
</reference>
<dbReference type="EMBL" id="KN716159">
    <property type="protein sequence ID" value="KJH52796.1"/>
    <property type="molecule type" value="Genomic_DNA"/>
</dbReference>
<accession>A0A0D8YDW0</accession>
<dbReference type="Proteomes" id="UP000053766">
    <property type="component" value="Unassembled WGS sequence"/>
</dbReference>
<dbReference type="GO" id="GO:0005886">
    <property type="term" value="C:plasma membrane"/>
    <property type="evidence" value="ECO:0007669"/>
    <property type="project" value="TreeGrafter"/>
</dbReference>